<accession>A0A2P5FIE5</accession>
<dbReference type="EMBL" id="JXTC01000031">
    <property type="protein sequence ID" value="PON97543.1"/>
    <property type="molecule type" value="Genomic_DNA"/>
</dbReference>
<keyword evidence="2" id="KW-1185">Reference proteome</keyword>
<name>A0A2P5FIE5_TREOI</name>
<gene>
    <name evidence="1" type="ORF">TorRG33x02_067450</name>
</gene>
<proteinExistence type="predicted"/>
<protein>
    <submittedName>
        <fullName evidence="1">Uncharacterized protein</fullName>
    </submittedName>
</protein>
<sequence>MISLKPNERGRAGDRTRRWVGKRARGQVSELARGQVSELAGSGSRRERRGKWARYEVQRCRGERVAAEARLVSWRVVSESREGRRTRLRRLGFQVAAV</sequence>
<comment type="caution">
    <text evidence="1">The sequence shown here is derived from an EMBL/GenBank/DDBJ whole genome shotgun (WGS) entry which is preliminary data.</text>
</comment>
<evidence type="ECO:0000313" key="1">
    <source>
        <dbReference type="EMBL" id="PON97543.1"/>
    </source>
</evidence>
<dbReference type="Proteomes" id="UP000237000">
    <property type="component" value="Unassembled WGS sequence"/>
</dbReference>
<organism evidence="1 2">
    <name type="scientific">Trema orientale</name>
    <name type="common">Charcoal tree</name>
    <name type="synonym">Celtis orientalis</name>
    <dbReference type="NCBI Taxonomy" id="63057"/>
    <lineage>
        <taxon>Eukaryota</taxon>
        <taxon>Viridiplantae</taxon>
        <taxon>Streptophyta</taxon>
        <taxon>Embryophyta</taxon>
        <taxon>Tracheophyta</taxon>
        <taxon>Spermatophyta</taxon>
        <taxon>Magnoliopsida</taxon>
        <taxon>eudicotyledons</taxon>
        <taxon>Gunneridae</taxon>
        <taxon>Pentapetalae</taxon>
        <taxon>rosids</taxon>
        <taxon>fabids</taxon>
        <taxon>Rosales</taxon>
        <taxon>Cannabaceae</taxon>
        <taxon>Trema</taxon>
    </lineage>
</organism>
<evidence type="ECO:0000313" key="2">
    <source>
        <dbReference type="Proteomes" id="UP000237000"/>
    </source>
</evidence>
<reference evidence="2" key="1">
    <citation type="submission" date="2016-06" db="EMBL/GenBank/DDBJ databases">
        <title>Parallel loss of symbiosis genes in relatives of nitrogen-fixing non-legume Parasponia.</title>
        <authorList>
            <person name="Van Velzen R."/>
            <person name="Holmer R."/>
            <person name="Bu F."/>
            <person name="Rutten L."/>
            <person name="Van Zeijl A."/>
            <person name="Liu W."/>
            <person name="Santuari L."/>
            <person name="Cao Q."/>
            <person name="Sharma T."/>
            <person name="Shen D."/>
            <person name="Roswanjaya Y."/>
            <person name="Wardhani T."/>
            <person name="Kalhor M.S."/>
            <person name="Jansen J."/>
            <person name="Van den Hoogen J."/>
            <person name="Gungor B."/>
            <person name="Hartog M."/>
            <person name="Hontelez J."/>
            <person name="Verver J."/>
            <person name="Yang W.-C."/>
            <person name="Schijlen E."/>
            <person name="Repin R."/>
            <person name="Schilthuizen M."/>
            <person name="Schranz E."/>
            <person name="Heidstra R."/>
            <person name="Miyata K."/>
            <person name="Fedorova E."/>
            <person name="Kohlen W."/>
            <person name="Bisseling T."/>
            <person name="Smit S."/>
            <person name="Geurts R."/>
        </authorList>
    </citation>
    <scope>NUCLEOTIDE SEQUENCE [LARGE SCALE GENOMIC DNA]</scope>
    <source>
        <strain evidence="2">cv. RG33-2</strain>
    </source>
</reference>
<dbReference type="InParanoid" id="A0A2P5FIE5"/>
<dbReference type="AlphaFoldDB" id="A0A2P5FIE5"/>